<comment type="caution">
    <text evidence="1">The sequence shown here is derived from an EMBL/GenBank/DDBJ whole genome shotgun (WGS) entry which is preliminary data.</text>
</comment>
<gene>
    <name evidence="1" type="ORF">GCM10023188_28380</name>
</gene>
<dbReference type="InterPro" id="IPR000671">
    <property type="entry name" value="Peptidase_A31"/>
</dbReference>
<reference evidence="2" key="1">
    <citation type="journal article" date="2019" name="Int. J. Syst. Evol. Microbiol.">
        <title>The Global Catalogue of Microorganisms (GCM) 10K type strain sequencing project: providing services to taxonomists for standard genome sequencing and annotation.</title>
        <authorList>
            <consortium name="The Broad Institute Genomics Platform"/>
            <consortium name="The Broad Institute Genome Sequencing Center for Infectious Disease"/>
            <person name="Wu L."/>
            <person name="Ma J."/>
        </authorList>
    </citation>
    <scope>NUCLEOTIDE SEQUENCE [LARGE SCALE GENOMIC DNA]</scope>
    <source>
        <strain evidence="2">JCM 17926</strain>
    </source>
</reference>
<keyword evidence="2" id="KW-1185">Reference proteome</keyword>
<dbReference type="SUPFAM" id="SSF53163">
    <property type="entry name" value="HybD-like"/>
    <property type="match status" value="1"/>
</dbReference>
<accession>A0ABP8LVP6</accession>
<protein>
    <recommendedName>
        <fullName evidence="3">Hydrogenase maturation protease</fullName>
    </recommendedName>
</protein>
<dbReference type="NCBIfam" id="TIGR00072">
    <property type="entry name" value="hydrog_prot"/>
    <property type="match status" value="1"/>
</dbReference>
<evidence type="ECO:0008006" key="3">
    <source>
        <dbReference type="Google" id="ProtNLM"/>
    </source>
</evidence>
<dbReference type="InterPro" id="IPR023430">
    <property type="entry name" value="Pept_HybD-like_dom_sf"/>
</dbReference>
<evidence type="ECO:0000313" key="2">
    <source>
        <dbReference type="Proteomes" id="UP001500552"/>
    </source>
</evidence>
<dbReference type="RefSeq" id="WP_345160001.1">
    <property type="nucleotide sequence ID" value="NZ_BAABHC010000016.1"/>
</dbReference>
<organism evidence="1 2">
    <name type="scientific">Pontibacter saemangeumensis</name>
    <dbReference type="NCBI Taxonomy" id="1084525"/>
    <lineage>
        <taxon>Bacteria</taxon>
        <taxon>Pseudomonadati</taxon>
        <taxon>Bacteroidota</taxon>
        <taxon>Cytophagia</taxon>
        <taxon>Cytophagales</taxon>
        <taxon>Hymenobacteraceae</taxon>
        <taxon>Pontibacter</taxon>
    </lineage>
</organism>
<dbReference type="Gene3D" id="3.40.50.1450">
    <property type="entry name" value="HybD-like"/>
    <property type="match status" value="1"/>
</dbReference>
<evidence type="ECO:0000313" key="1">
    <source>
        <dbReference type="EMBL" id="GAA4435912.1"/>
    </source>
</evidence>
<dbReference type="PANTHER" id="PTHR30302:SF5">
    <property type="entry name" value="SLR1876 PROTEIN"/>
    <property type="match status" value="1"/>
</dbReference>
<dbReference type="PANTHER" id="PTHR30302">
    <property type="entry name" value="HYDROGENASE 1 MATURATION PROTEASE"/>
    <property type="match status" value="1"/>
</dbReference>
<dbReference type="Proteomes" id="UP001500552">
    <property type="component" value="Unassembled WGS sequence"/>
</dbReference>
<sequence>MNGQETKQTLLIGIGNSAREDDGLGWAFVERVEQEAYFNGDCIYKFQLNLEDADLISKYKLVVFVDAHKGELPEGFRWNRCIPAAGAGFSTHQLEPQSVLYLCQQLYNVQPQAFILVIQGYKWALREGLSLKALGHMGSALKGFMTWIDGYRQEIHGLERRKQ</sequence>
<proteinExistence type="predicted"/>
<name>A0ABP8LVP6_9BACT</name>
<dbReference type="EMBL" id="BAABHC010000016">
    <property type="protein sequence ID" value="GAA4435912.1"/>
    <property type="molecule type" value="Genomic_DNA"/>
</dbReference>